<reference evidence="1" key="1">
    <citation type="journal article" date="2020" name="mSystems">
        <title>Genome- and Community-Level Interaction Insights into Carbon Utilization and Element Cycling Functions of Hydrothermarchaeota in Hydrothermal Sediment.</title>
        <authorList>
            <person name="Zhou Z."/>
            <person name="Liu Y."/>
            <person name="Xu W."/>
            <person name="Pan J."/>
            <person name="Luo Z.H."/>
            <person name="Li M."/>
        </authorList>
    </citation>
    <scope>NUCLEOTIDE SEQUENCE [LARGE SCALE GENOMIC DNA]</scope>
    <source>
        <strain evidence="1">SpSt-1224</strain>
    </source>
</reference>
<protein>
    <submittedName>
        <fullName evidence="1">Uncharacterized protein</fullName>
    </submittedName>
</protein>
<dbReference type="Gene3D" id="3.30.450.40">
    <property type="match status" value="1"/>
</dbReference>
<dbReference type="AlphaFoldDB" id="A0A7C2XA56"/>
<comment type="caution">
    <text evidence="1">The sequence shown here is derived from an EMBL/GenBank/DDBJ whole genome shotgun (WGS) entry which is preliminary data.</text>
</comment>
<accession>A0A7C2XA56</accession>
<name>A0A7C2XA56_9BACT</name>
<sequence length="71" mass="7630">MDQATSHQSGNTCLHEHLARLAEIGIALSSEKNLPVLLEKIVAEARSLAGADVGTLYLTDEEQGQQTGDHF</sequence>
<dbReference type="Proteomes" id="UP000885986">
    <property type="component" value="Unassembled WGS sequence"/>
</dbReference>
<evidence type="ECO:0000313" key="1">
    <source>
        <dbReference type="EMBL" id="HET97957.1"/>
    </source>
</evidence>
<dbReference type="SUPFAM" id="SSF55781">
    <property type="entry name" value="GAF domain-like"/>
    <property type="match status" value="1"/>
</dbReference>
<proteinExistence type="predicted"/>
<gene>
    <name evidence="1" type="ORF">ENN98_04575</name>
</gene>
<dbReference type="InterPro" id="IPR029016">
    <property type="entry name" value="GAF-like_dom_sf"/>
</dbReference>
<organism evidence="1">
    <name type="scientific">Desulfurivibrio alkaliphilus</name>
    <dbReference type="NCBI Taxonomy" id="427923"/>
    <lineage>
        <taxon>Bacteria</taxon>
        <taxon>Pseudomonadati</taxon>
        <taxon>Thermodesulfobacteriota</taxon>
        <taxon>Desulfobulbia</taxon>
        <taxon>Desulfobulbales</taxon>
        <taxon>Desulfobulbaceae</taxon>
        <taxon>Desulfurivibrio</taxon>
    </lineage>
</organism>
<dbReference type="EMBL" id="DSDS01000105">
    <property type="protein sequence ID" value="HET97957.1"/>
    <property type="molecule type" value="Genomic_DNA"/>
</dbReference>